<dbReference type="InterPro" id="IPR027417">
    <property type="entry name" value="P-loop_NTPase"/>
</dbReference>
<dbReference type="GO" id="GO:0005524">
    <property type="term" value="F:ATP binding"/>
    <property type="evidence" value="ECO:0007669"/>
    <property type="project" value="UniProtKB-KW"/>
</dbReference>
<dbReference type="InterPro" id="IPR003593">
    <property type="entry name" value="AAA+_ATPase"/>
</dbReference>
<dbReference type="RefSeq" id="WP_318599126.1">
    <property type="nucleotide sequence ID" value="NZ_JAWSTH010000062.1"/>
</dbReference>
<keyword evidence="6" id="KW-1185">Reference proteome</keyword>
<dbReference type="SMART" id="SM00382">
    <property type="entry name" value="AAA"/>
    <property type="match status" value="1"/>
</dbReference>
<dbReference type="EMBL" id="JAWSTH010000062">
    <property type="protein sequence ID" value="MDW5596688.1"/>
    <property type="molecule type" value="Genomic_DNA"/>
</dbReference>
<dbReference type="CDD" id="cd03219">
    <property type="entry name" value="ABC_Mj1267_LivG_branched"/>
    <property type="match status" value="1"/>
</dbReference>
<dbReference type="Gene3D" id="3.40.50.300">
    <property type="entry name" value="P-loop containing nucleotide triphosphate hydrolases"/>
    <property type="match status" value="1"/>
</dbReference>
<sequence length="258" mass="27999">MSEPLLTVRGLKVVFDGFHAIDGLDLTVERNEIRFLIGPNGAGKTTLVDAITGLVKPAAGSIVFEGNELVRRREHQIVRSGVGRTFQTPTVFEQLSVLENVDVAASFRLALPKLLRARRGTTPEVTAALEAVGLDALADAPAGTLSHGQRQWLEVAMVLCQGPRLLLLDEPVAGMTGEERTRTGELVQRIAGEGTTVLVIEHDMDFVRRFATRVTVMHEGRILTEGTVSEVQQDETVREVYLGRPRDARGAGTAEVVS</sequence>
<evidence type="ECO:0000256" key="3">
    <source>
        <dbReference type="ARBA" id="ARBA00022840"/>
    </source>
</evidence>
<protein>
    <submittedName>
        <fullName evidence="5">Urea ABC transporter ATP-binding protein UrtD</fullName>
    </submittedName>
</protein>
<keyword evidence="2" id="KW-0547">Nucleotide-binding</keyword>
<gene>
    <name evidence="5" type="primary">urtD</name>
    <name evidence="5" type="ORF">R7226_20235</name>
</gene>
<dbReference type="Proteomes" id="UP001284601">
    <property type="component" value="Unassembled WGS sequence"/>
</dbReference>
<dbReference type="InterPro" id="IPR017781">
    <property type="entry name" value="ABC_transptr_urea_ATP-bd_UrtD"/>
</dbReference>
<organism evidence="5 6">
    <name type="scientific">Conexibacter stalactiti</name>
    <dbReference type="NCBI Taxonomy" id="1940611"/>
    <lineage>
        <taxon>Bacteria</taxon>
        <taxon>Bacillati</taxon>
        <taxon>Actinomycetota</taxon>
        <taxon>Thermoleophilia</taxon>
        <taxon>Solirubrobacterales</taxon>
        <taxon>Conexibacteraceae</taxon>
        <taxon>Conexibacter</taxon>
    </lineage>
</organism>
<evidence type="ECO:0000256" key="2">
    <source>
        <dbReference type="ARBA" id="ARBA00022741"/>
    </source>
</evidence>
<dbReference type="InterPro" id="IPR051120">
    <property type="entry name" value="ABC_AA/LPS_Transport"/>
</dbReference>
<evidence type="ECO:0000313" key="5">
    <source>
        <dbReference type="EMBL" id="MDW5596688.1"/>
    </source>
</evidence>
<dbReference type="InterPro" id="IPR032823">
    <property type="entry name" value="BCA_ABC_TP_C"/>
</dbReference>
<feature type="domain" description="ABC transporter" evidence="4">
    <location>
        <begin position="6"/>
        <end position="244"/>
    </location>
</feature>
<evidence type="ECO:0000259" key="4">
    <source>
        <dbReference type="PROSITE" id="PS50893"/>
    </source>
</evidence>
<dbReference type="Pfam" id="PF00005">
    <property type="entry name" value="ABC_tran"/>
    <property type="match status" value="1"/>
</dbReference>
<keyword evidence="3 5" id="KW-0067">ATP-binding</keyword>
<dbReference type="InterPro" id="IPR003439">
    <property type="entry name" value="ABC_transporter-like_ATP-bd"/>
</dbReference>
<reference evidence="6" key="1">
    <citation type="submission" date="2023-07" db="EMBL/GenBank/DDBJ databases">
        <title>Conexibacter stalactiti sp. nov., isolated from stalactites in a lava cave and emended description of the genus Conexibacter.</title>
        <authorList>
            <person name="Lee S.D."/>
        </authorList>
    </citation>
    <scope>NUCLEOTIDE SEQUENCE [LARGE SCALE GENOMIC DNA]</scope>
    <source>
        <strain evidence="6">KCTC 39840</strain>
    </source>
</reference>
<proteinExistence type="predicted"/>
<dbReference type="SUPFAM" id="SSF52540">
    <property type="entry name" value="P-loop containing nucleoside triphosphate hydrolases"/>
    <property type="match status" value="1"/>
</dbReference>
<dbReference type="NCBIfam" id="TIGR03411">
    <property type="entry name" value="urea_trans_UrtD"/>
    <property type="match status" value="1"/>
</dbReference>
<keyword evidence="1" id="KW-0813">Transport</keyword>
<evidence type="ECO:0000256" key="1">
    <source>
        <dbReference type="ARBA" id="ARBA00022448"/>
    </source>
</evidence>
<evidence type="ECO:0000313" key="6">
    <source>
        <dbReference type="Proteomes" id="UP001284601"/>
    </source>
</evidence>
<accession>A0ABU4HTP6</accession>
<name>A0ABU4HTP6_9ACTN</name>
<dbReference type="PANTHER" id="PTHR45772">
    <property type="entry name" value="CONSERVED COMPONENT OF ABC TRANSPORTER FOR NATURAL AMINO ACIDS-RELATED"/>
    <property type="match status" value="1"/>
</dbReference>
<dbReference type="PANTHER" id="PTHR45772:SF8">
    <property type="entry name" value="HIGH-AFFINITY BRANCHED-CHAIN AMINO ACID TRANSPORT ATP-BINDING PROTEIN"/>
    <property type="match status" value="1"/>
</dbReference>
<dbReference type="Pfam" id="PF12399">
    <property type="entry name" value="BCA_ABC_TP_C"/>
    <property type="match status" value="1"/>
</dbReference>
<comment type="caution">
    <text evidence="5">The sequence shown here is derived from an EMBL/GenBank/DDBJ whole genome shotgun (WGS) entry which is preliminary data.</text>
</comment>
<dbReference type="PROSITE" id="PS50893">
    <property type="entry name" value="ABC_TRANSPORTER_2"/>
    <property type="match status" value="1"/>
</dbReference>